<gene>
    <name evidence="2" type="ORF">QBC46DRAFT_409160</name>
</gene>
<dbReference type="EMBL" id="MU853810">
    <property type="protein sequence ID" value="KAK3939513.1"/>
    <property type="molecule type" value="Genomic_DNA"/>
</dbReference>
<dbReference type="Proteomes" id="UP001303473">
    <property type="component" value="Unassembled WGS sequence"/>
</dbReference>
<dbReference type="PANTHER" id="PTHR40788:SF1">
    <property type="entry name" value="IPA PROTEIN"/>
    <property type="match status" value="1"/>
</dbReference>
<keyword evidence="3" id="KW-1185">Reference proteome</keyword>
<name>A0AAN6S4B6_9PEZI</name>
<accession>A0AAN6S4B6</accession>
<dbReference type="AlphaFoldDB" id="A0AAN6S4B6"/>
<organism evidence="2 3">
    <name type="scientific">Diplogelasinospora grovesii</name>
    <dbReference type="NCBI Taxonomy" id="303347"/>
    <lineage>
        <taxon>Eukaryota</taxon>
        <taxon>Fungi</taxon>
        <taxon>Dikarya</taxon>
        <taxon>Ascomycota</taxon>
        <taxon>Pezizomycotina</taxon>
        <taxon>Sordariomycetes</taxon>
        <taxon>Sordariomycetidae</taxon>
        <taxon>Sordariales</taxon>
        <taxon>Diplogelasinosporaceae</taxon>
        <taxon>Diplogelasinospora</taxon>
    </lineage>
</organism>
<feature type="region of interest" description="Disordered" evidence="1">
    <location>
        <begin position="537"/>
        <end position="598"/>
    </location>
</feature>
<dbReference type="PANTHER" id="PTHR40788">
    <property type="entry name" value="CLR5 DOMAIN-CONTAINING PROTEIN-RELATED"/>
    <property type="match status" value="1"/>
</dbReference>
<feature type="compositionally biased region" description="Low complexity" evidence="1">
    <location>
        <begin position="574"/>
        <end position="593"/>
    </location>
</feature>
<comment type="caution">
    <text evidence="2">The sequence shown here is derived from an EMBL/GenBank/DDBJ whole genome shotgun (WGS) entry which is preliminary data.</text>
</comment>
<evidence type="ECO:0000313" key="3">
    <source>
        <dbReference type="Proteomes" id="UP001303473"/>
    </source>
</evidence>
<reference evidence="3" key="1">
    <citation type="journal article" date="2023" name="Mol. Phylogenet. Evol.">
        <title>Genome-scale phylogeny and comparative genomics of the fungal order Sordariales.</title>
        <authorList>
            <person name="Hensen N."/>
            <person name="Bonometti L."/>
            <person name="Westerberg I."/>
            <person name="Brannstrom I.O."/>
            <person name="Guillou S."/>
            <person name="Cros-Aarteil S."/>
            <person name="Calhoun S."/>
            <person name="Haridas S."/>
            <person name="Kuo A."/>
            <person name="Mondo S."/>
            <person name="Pangilinan J."/>
            <person name="Riley R."/>
            <person name="LaButti K."/>
            <person name="Andreopoulos B."/>
            <person name="Lipzen A."/>
            <person name="Chen C."/>
            <person name="Yan M."/>
            <person name="Daum C."/>
            <person name="Ng V."/>
            <person name="Clum A."/>
            <person name="Steindorff A."/>
            <person name="Ohm R.A."/>
            <person name="Martin F."/>
            <person name="Silar P."/>
            <person name="Natvig D.O."/>
            <person name="Lalanne C."/>
            <person name="Gautier V."/>
            <person name="Ament-Velasquez S.L."/>
            <person name="Kruys A."/>
            <person name="Hutchinson M.I."/>
            <person name="Powell A.J."/>
            <person name="Barry K."/>
            <person name="Miller A.N."/>
            <person name="Grigoriev I.V."/>
            <person name="Debuchy R."/>
            <person name="Gladieux P."/>
            <person name="Hiltunen Thoren M."/>
            <person name="Johannesson H."/>
        </authorList>
    </citation>
    <scope>NUCLEOTIDE SEQUENCE [LARGE SCALE GENOMIC DNA]</scope>
    <source>
        <strain evidence="3">CBS 340.73</strain>
    </source>
</reference>
<evidence type="ECO:0000313" key="2">
    <source>
        <dbReference type="EMBL" id="KAK3939513.1"/>
    </source>
</evidence>
<protein>
    <submittedName>
        <fullName evidence="2">Ipa protein</fullName>
    </submittedName>
</protein>
<sequence>MDDPSTTIVVKELHEDLAQKYRRHAAKVENMWRSFDKNQRTRCLKAGAAEGALLKHPLDRSLGNVYKFIPEWNLRDLTEPGSDILLDILKHRATKTLGEQYIGGVNGGPGDYALIDEMMHTKNLRHVDDFKDCWTFFMDGEEYGASFRILAEHAETLADFAPAIRAGLCIPQSTGELILNRQITLLQSLNILIEDILEEGSQSRSRKQRPKKSDEEAASAALSKLTIKEAPPAKLSLPDLVASARDQKASLEDYLGLLSAEPVVLAHAGRSLPAHTDKYISVAFFDAVHGAVKAAAIWNYIDRLLKLLETSGADKAYRAIILQEISNMCHLEYARAQAVFKRHKWFKRVSNAYDNAGNARVTMKGNPEELTRSDPQLHYMLRLCQPETSAARAADWIKKLGDLYEAHPGDRDKLEEREADSLADLAVIVGFIQDLSPVVSMPSLSRKKGQMFVSRSQDLEAELNQLKKDTQMDLLLRDFAVPIDNLLEPGMAEGALKALDGFVVDKAGTKMGFLYQDLVEDCFSDLQNQYRQVRAKMEEQKKGKAAEWTPPPPLLPVSVPEKQPEKRIAPPPIAAEKTPAAAAIATGEEQQQPAPLPPPPKQIFKVSPSTAAVFSTLLAKSPQSQRGRGSVTWQAFESAMADLGFSVVPKFGSVYTFLPPQSMNADRSLTVHRPHQSRIEGHLVPVFAQRLRRVYGNLQMGGVPTSRRRAIADRNEKQIHRRRTTHPACAPVAGRLARVRGLSRRPWGVPHCSVDGLQVETGSNSVPPG</sequence>
<proteinExistence type="predicted"/>
<evidence type="ECO:0000256" key="1">
    <source>
        <dbReference type="SAM" id="MobiDB-lite"/>
    </source>
</evidence>